<sequence length="372" mass="39315">MTMNQLLSLAVPVLLLPAWLLRRRYGSAAVTTALGAVSAAVSGAVWFAGRWTEADRWTGLVGLAELAGLLLAVALSLRSEDGPRCAAAAWTACGAVALWPSRFDGPADALTLFGFGSMLSLPTVLIGLYLRGLDEGRARAVAEARRAQRIELAHDLHDFVAHDVSGMVAQAQAGAYLASVDPARTAEMFERIEQAGQRALASLDRTVQLLRSEEAGGRSPQPGLGELVQVTEQFTAAGGAEVQLELPDQPLPREVGGTVHRIVVEALTNVRRHAGGVRRIDIRARCAGDWLELTVTNDGRSPGSVVRPRSGGGSGLPGLAARVEALGGVFEAGPHEQQTWRVTARLPLAGRAEPERPETPMRTSAGAGEKSR</sequence>
<evidence type="ECO:0000256" key="2">
    <source>
        <dbReference type="ARBA" id="ARBA00012438"/>
    </source>
</evidence>
<protein>
    <recommendedName>
        <fullName evidence="2">histidine kinase</fullName>
        <ecNumber evidence="2">2.7.13.3</ecNumber>
    </recommendedName>
</protein>
<dbReference type="GO" id="GO:0005524">
    <property type="term" value="F:ATP binding"/>
    <property type="evidence" value="ECO:0007669"/>
    <property type="project" value="UniProtKB-KW"/>
</dbReference>
<dbReference type="GO" id="GO:0046983">
    <property type="term" value="F:protein dimerization activity"/>
    <property type="evidence" value="ECO:0007669"/>
    <property type="project" value="InterPro"/>
</dbReference>
<keyword evidence="7" id="KW-0067">ATP-binding</keyword>
<feature type="transmembrane region" description="Helical" evidence="10">
    <location>
        <begin position="109"/>
        <end position="130"/>
    </location>
</feature>
<dbReference type="InterPro" id="IPR050482">
    <property type="entry name" value="Sensor_HK_TwoCompSys"/>
</dbReference>
<keyword evidence="4" id="KW-0808">Transferase</keyword>
<dbReference type="CDD" id="cd16917">
    <property type="entry name" value="HATPase_UhpB-NarQ-NarX-like"/>
    <property type="match status" value="1"/>
</dbReference>
<dbReference type="Gene3D" id="3.30.565.10">
    <property type="entry name" value="Histidine kinase-like ATPase, C-terminal domain"/>
    <property type="match status" value="1"/>
</dbReference>
<keyword evidence="3" id="KW-0597">Phosphoprotein</keyword>
<dbReference type="EC" id="2.7.13.3" evidence="2"/>
<feature type="region of interest" description="Disordered" evidence="9">
    <location>
        <begin position="346"/>
        <end position="372"/>
    </location>
</feature>
<dbReference type="Gene3D" id="1.20.5.1930">
    <property type="match status" value="1"/>
</dbReference>
<dbReference type="PANTHER" id="PTHR24421:SF10">
    <property type="entry name" value="NITRATE_NITRITE SENSOR PROTEIN NARQ"/>
    <property type="match status" value="1"/>
</dbReference>
<dbReference type="GO" id="GO:0016020">
    <property type="term" value="C:membrane"/>
    <property type="evidence" value="ECO:0007669"/>
    <property type="project" value="InterPro"/>
</dbReference>
<comment type="caution">
    <text evidence="13">The sequence shown here is derived from an EMBL/GenBank/DDBJ whole genome shotgun (WGS) entry which is preliminary data.</text>
</comment>
<accession>A0A1E7NA05</accession>
<evidence type="ECO:0000256" key="5">
    <source>
        <dbReference type="ARBA" id="ARBA00022741"/>
    </source>
</evidence>
<keyword evidence="10" id="KW-0812">Transmembrane</keyword>
<evidence type="ECO:0000313" key="14">
    <source>
        <dbReference type="Proteomes" id="UP000037395"/>
    </source>
</evidence>
<organism evidence="13 14">
    <name type="scientific">Kitasatospora aureofaciens</name>
    <name type="common">Streptomyces aureofaciens</name>
    <dbReference type="NCBI Taxonomy" id="1894"/>
    <lineage>
        <taxon>Bacteria</taxon>
        <taxon>Bacillati</taxon>
        <taxon>Actinomycetota</taxon>
        <taxon>Actinomycetes</taxon>
        <taxon>Kitasatosporales</taxon>
        <taxon>Streptomycetaceae</taxon>
        <taxon>Kitasatospora</taxon>
    </lineage>
</organism>
<evidence type="ECO:0000259" key="11">
    <source>
        <dbReference type="Pfam" id="PF02518"/>
    </source>
</evidence>
<keyword evidence="10" id="KW-1133">Transmembrane helix</keyword>
<dbReference type="InterPro" id="IPR003594">
    <property type="entry name" value="HATPase_dom"/>
</dbReference>
<name>A0A1E7NA05_KITAU</name>
<proteinExistence type="predicted"/>
<evidence type="ECO:0000256" key="1">
    <source>
        <dbReference type="ARBA" id="ARBA00000085"/>
    </source>
</evidence>
<evidence type="ECO:0000256" key="7">
    <source>
        <dbReference type="ARBA" id="ARBA00022840"/>
    </source>
</evidence>
<feature type="transmembrane region" description="Helical" evidence="10">
    <location>
        <begin position="60"/>
        <end position="77"/>
    </location>
</feature>
<evidence type="ECO:0000259" key="12">
    <source>
        <dbReference type="Pfam" id="PF07730"/>
    </source>
</evidence>
<dbReference type="EMBL" id="JPRF03000020">
    <property type="protein sequence ID" value="OEV37525.1"/>
    <property type="molecule type" value="Genomic_DNA"/>
</dbReference>
<keyword evidence="6" id="KW-0418">Kinase</keyword>
<feature type="domain" description="Signal transduction histidine kinase subgroup 3 dimerisation and phosphoacceptor" evidence="12">
    <location>
        <begin position="149"/>
        <end position="213"/>
    </location>
</feature>
<dbReference type="InterPro" id="IPR011712">
    <property type="entry name" value="Sig_transdc_His_kin_sub3_dim/P"/>
</dbReference>
<keyword evidence="5" id="KW-0547">Nucleotide-binding</keyword>
<keyword evidence="10" id="KW-0472">Membrane</keyword>
<gene>
    <name evidence="13" type="ORF">HS99_0026300</name>
</gene>
<dbReference type="AlphaFoldDB" id="A0A1E7NA05"/>
<comment type="catalytic activity">
    <reaction evidence="1">
        <text>ATP + protein L-histidine = ADP + protein N-phospho-L-histidine.</text>
        <dbReference type="EC" id="2.7.13.3"/>
    </reaction>
</comment>
<dbReference type="SUPFAM" id="SSF55874">
    <property type="entry name" value="ATPase domain of HSP90 chaperone/DNA topoisomerase II/histidine kinase"/>
    <property type="match status" value="1"/>
</dbReference>
<dbReference type="GO" id="GO:0000155">
    <property type="term" value="F:phosphorelay sensor kinase activity"/>
    <property type="evidence" value="ECO:0007669"/>
    <property type="project" value="InterPro"/>
</dbReference>
<evidence type="ECO:0000256" key="10">
    <source>
        <dbReference type="SAM" id="Phobius"/>
    </source>
</evidence>
<feature type="transmembrane region" description="Helical" evidence="10">
    <location>
        <begin position="30"/>
        <end position="48"/>
    </location>
</feature>
<dbReference type="InterPro" id="IPR036890">
    <property type="entry name" value="HATPase_C_sf"/>
</dbReference>
<dbReference type="Pfam" id="PF02518">
    <property type="entry name" value="HATPase_c"/>
    <property type="match status" value="1"/>
</dbReference>
<dbReference type="Pfam" id="PF07730">
    <property type="entry name" value="HisKA_3"/>
    <property type="match status" value="1"/>
</dbReference>
<evidence type="ECO:0000256" key="4">
    <source>
        <dbReference type="ARBA" id="ARBA00022679"/>
    </source>
</evidence>
<evidence type="ECO:0000256" key="8">
    <source>
        <dbReference type="ARBA" id="ARBA00023012"/>
    </source>
</evidence>
<reference evidence="13" key="1">
    <citation type="submission" date="2016-08" db="EMBL/GenBank/DDBJ databases">
        <title>Sequencing, Assembly and Comparative Genomics of S. aureofaciens ATCC 10762.</title>
        <authorList>
            <person name="Gradnigo J.S."/>
            <person name="Johnson N."/>
            <person name="Somerville G.A."/>
        </authorList>
    </citation>
    <scope>NUCLEOTIDE SEQUENCE [LARGE SCALE GENOMIC DNA]</scope>
    <source>
        <strain evidence="13">ATCC 10762</strain>
    </source>
</reference>
<dbReference type="Proteomes" id="UP000037395">
    <property type="component" value="Unassembled WGS sequence"/>
</dbReference>
<keyword evidence="14" id="KW-1185">Reference proteome</keyword>
<evidence type="ECO:0000256" key="3">
    <source>
        <dbReference type="ARBA" id="ARBA00022553"/>
    </source>
</evidence>
<dbReference type="PANTHER" id="PTHR24421">
    <property type="entry name" value="NITRATE/NITRITE SENSOR PROTEIN NARX-RELATED"/>
    <property type="match status" value="1"/>
</dbReference>
<evidence type="ECO:0000256" key="9">
    <source>
        <dbReference type="SAM" id="MobiDB-lite"/>
    </source>
</evidence>
<keyword evidence="8" id="KW-0902">Two-component regulatory system</keyword>
<evidence type="ECO:0000313" key="13">
    <source>
        <dbReference type="EMBL" id="OEV37525.1"/>
    </source>
</evidence>
<evidence type="ECO:0000256" key="6">
    <source>
        <dbReference type="ARBA" id="ARBA00022777"/>
    </source>
</evidence>
<feature type="domain" description="Histidine kinase/HSP90-like ATPase" evidence="11">
    <location>
        <begin position="259"/>
        <end position="349"/>
    </location>
</feature>